<evidence type="ECO:0000313" key="1">
    <source>
        <dbReference type="EMBL" id="KAH3896498.1"/>
    </source>
</evidence>
<organism evidence="1 2">
    <name type="scientific">Dreissena polymorpha</name>
    <name type="common">Zebra mussel</name>
    <name type="synonym">Mytilus polymorpha</name>
    <dbReference type="NCBI Taxonomy" id="45954"/>
    <lineage>
        <taxon>Eukaryota</taxon>
        <taxon>Metazoa</taxon>
        <taxon>Spiralia</taxon>
        <taxon>Lophotrochozoa</taxon>
        <taxon>Mollusca</taxon>
        <taxon>Bivalvia</taxon>
        <taxon>Autobranchia</taxon>
        <taxon>Heteroconchia</taxon>
        <taxon>Euheterodonta</taxon>
        <taxon>Imparidentia</taxon>
        <taxon>Neoheterodontei</taxon>
        <taxon>Myida</taxon>
        <taxon>Dreissenoidea</taxon>
        <taxon>Dreissenidae</taxon>
        <taxon>Dreissena</taxon>
    </lineage>
</organism>
<name>A0A9D4NKW2_DREPO</name>
<comment type="caution">
    <text evidence="1">The sequence shown here is derived from an EMBL/GenBank/DDBJ whole genome shotgun (WGS) entry which is preliminary data.</text>
</comment>
<dbReference type="EMBL" id="JAIWYP010000001">
    <property type="protein sequence ID" value="KAH3896498.1"/>
    <property type="molecule type" value="Genomic_DNA"/>
</dbReference>
<proteinExistence type="predicted"/>
<gene>
    <name evidence="1" type="ORF">DPMN_020675</name>
</gene>
<protein>
    <submittedName>
        <fullName evidence="1">Uncharacterized protein</fullName>
    </submittedName>
</protein>
<dbReference type="PANTHER" id="PTHR19871:SF14">
    <property type="entry name" value="DUF4062 DOMAIN-CONTAINING PROTEIN"/>
    <property type="match status" value="1"/>
</dbReference>
<sequence>MWLPASLPPHSKIIVSSLPEEKYETFPALKKLFPDEDRYIQVPELDQRNGNSLVSSWAEKRNRKLIQMDILLSTFRKCPTPNDKEHSF</sequence>
<keyword evidence="2" id="KW-1185">Reference proteome</keyword>
<dbReference type="Proteomes" id="UP000828390">
    <property type="component" value="Unassembled WGS sequence"/>
</dbReference>
<dbReference type="PANTHER" id="PTHR19871">
    <property type="entry name" value="BETA TRANSDUCIN-RELATED PROTEIN"/>
    <property type="match status" value="1"/>
</dbReference>
<dbReference type="AlphaFoldDB" id="A0A9D4NKW2"/>
<accession>A0A9D4NKW2</accession>
<reference evidence="1" key="2">
    <citation type="submission" date="2020-11" db="EMBL/GenBank/DDBJ databases">
        <authorList>
            <person name="McCartney M.A."/>
            <person name="Auch B."/>
            <person name="Kono T."/>
            <person name="Mallez S."/>
            <person name="Becker A."/>
            <person name="Gohl D.M."/>
            <person name="Silverstein K.A.T."/>
            <person name="Koren S."/>
            <person name="Bechman K.B."/>
            <person name="Herman A."/>
            <person name="Abrahante J.E."/>
            <person name="Garbe J."/>
        </authorList>
    </citation>
    <scope>NUCLEOTIDE SEQUENCE</scope>
    <source>
        <strain evidence="1">Duluth1</strain>
        <tissue evidence="1">Whole animal</tissue>
    </source>
</reference>
<reference evidence="1" key="1">
    <citation type="journal article" date="2019" name="bioRxiv">
        <title>The Genome of the Zebra Mussel, Dreissena polymorpha: A Resource for Invasive Species Research.</title>
        <authorList>
            <person name="McCartney M.A."/>
            <person name="Auch B."/>
            <person name="Kono T."/>
            <person name="Mallez S."/>
            <person name="Zhang Y."/>
            <person name="Obille A."/>
            <person name="Becker A."/>
            <person name="Abrahante J.E."/>
            <person name="Garbe J."/>
            <person name="Badalamenti J.P."/>
            <person name="Herman A."/>
            <person name="Mangelson H."/>
            <person name="Liachko I."/>
            <person name="Sullivan S."/>
            <person name="Sone E.D."/>
            <person name="Koren S."/>
            <person name="Silverstein K.A.T."/>
            <person name="Beckman K.B."/>
            <person name="Gohl D.M."/>
        </authorList>
    </citation>
    <scope>NUCLEOTIDE SEQUENCE</scope>
    <source>
        <strain evidence="1">Duluth1</strain>
        <tissue evidence="1">Whole animal</tissue>
    </source>
</reference>
<evidence type="ECO:0000313" key="2">
    <source>
        <dbReference type="Proteomes" id="UP000828390"/>
    </source>
</evidence>
<dbReference type="InterPro" id="IPR052752">
    <property type="entry name" value="NACHT-WD_repeat"/>
</dbReference>